<dbReference type="OrthoDB" id="7491244at2759"/>
<dbReference type="InterPro" id="IPR049376">
    <property type="entry name" value="Fib-H_N_sf"/>
</dbReference>
<feature type="non-terminal residue" evidence="3">
    <location>
        <position position="279"/>
    </location>
</feature>
<organism evidence="3 4">
    <name type="scientific">Helicoverpa armigera</name>
    <name type="common">Cotton bollworm</name>
    <name type="synonym">Heliothis armigera</name>
    <dbReference type="NCBI Taxonomy" id="29058"/>
    <lineage>
        <taxon>Eukaryota</taxon>
        <taxon>Metazoa</taxon>
        <taxon>Ecdysozoa</taxon>
        <taxon>Arthropoda</taxon>
        <taxon>Hexapoda</taxon>
        <taxon>Insecta</taxon>
        <taxon>Pterygota</taxon>
        <taxon>Neoptera</taxon>
        <taxon>Endopterygota</taxon>
        <taxon>Lepidoptera</taxon>
        <taxon>Glossata</taxon>
        <taxon>Ditrysia</taxon>
        <taxon>Noctuoidea</taxon>
        <taxon>Noctuidae</taxon>
        <taxon>Heliothinae</taxon>
        <taxon>Helicoverpa</taxon>
    </lineage>
</organism>
<keyword evidence="4" id="KW-1185">Reference proteome</keyword>
<feature type="chain" id="PRO_5016054291" description="Fibroin heavy chain" evidence="2">
    <location>
        <begin position="19"/>
        <end position="279"/>
    </location>
</feature>
<reference evidence="3 4" key="1">
    <citation type="journal article" date="2017" name="BMC Biol.">
        <title>Genomic innovations, transcriptional plasticity and gene loss underlying the evolution and divergence of two highly polyphagous and invasive Helicoverpa pest species.</title>
        <authorList>
            <person name="Pearce S.L."/>
            <person name="Clarke D.F."/>
            <person name="East P.D."/>
            <person name="Elfekih S."/>
            <person name="Gordon K.H."/>
            <person name="Jermiin L.S."/>
            <person name="McGaughran A."/>
            <person name="Oakeshott J.G."/>
            <person name="Papanikolaou A."/>
            <person name="Perera O.P."/>
            <person name="Rane R.V."/>
            <person name="Richards S."/>
            <person name="Tay W.T."/>
            <person name="Walsh T.K."/>
            <person name="Anderson A."/>
            <person name="Anderson C.J."/>
            <person name="Asgari S."/>
            <person name="Board P.G."/>
            <person name="Bretschneider A."/>
            <person name="Campbell P.M."/>
            <person name="Chertemps T."/>
            <person name="Christeller J.T."/>
            <person name="Coppin C.W."/>
            <person name="Downes S.J."/>
            <person name="Duan G."/>
            <person name="Farnsworth C.A."/>
            <person name="Good R.T."/>
            <person name="Han L.B."/>
            <person name="Han Y.C."/>
            <person name="Hatje K."/>
            <person name="Horne I."/>
            <person name="Huang Y.P."/>
            <person name="Hughes D.S."/>
            <person name="Jacquin-Joly E."/>
            <person name="James W."/>
            <person name="Jhangiani S."/>
            <person name="Kollmar M."/>
            <person name="Kuwar S.S."/>
            <person name="Li S."/>
            <person name="Liu N.Y."/>
            <person name="Maibeche M.T."/>
            <person name="Miller J.R."/>
            <person name="Montagne N."/>
            <person name="Perry T."/>
            <person name="Qu J."/>
            <person name="Song S.V."/>
            <person name="Sutton G.G."/>
            <person name="Vogel H."/>
            <person name="Walenz B.P."/>
            <person name="Xu W."/>
            <person name="Zhang H.J."/>
            <person name="Zou Z."/>
            <person name="Batterham P."/>
            <person name="Edwards O.R."/>
            <person name="Feyereisen R."/>
            <person name="Gibbs R.A."/>
            <person name="Heckel D.G."/>
            <person name="McGrath A."/>
            <person name="Robin C."/>
            <person name="Scherer S.E."/>
            <person name="Worley K.C."/>
            <person name="Wu Y.D."/>
        </authorList>
    </citation>
    <scope>NUCLEOTIDE SEQUENCE [LARGE SCALE GENOMIC DNA]</scope>
    <source>
        <strain evidence="3">Harm_GR_Male_#8</strain>
        <tissue evidence="3">Whole organism</tissue>
    </source>
</reference>
<feature type="signal peptide" evidence="2">
    <location>
        <begin position="1"/>
        <end position="18"/>
    </location>
</feature>
<evidence type="ECO:0000313" key="4">
    <source>
        <dbReference type="Proteomes" id="UP000249218"/>
    </source>
</evidence>
<sequence>MRGITLVILCCTLQYAAANFNPLKVAGLDKSNSHTTVLNETDKIVKDKFGHLEEIKTKRSKIEFDSLPPGLQKHHGHSKIFKKFFIEIDEETGKEIVIEEESTVTRLDEEEDNSSASASASSSASSSSSAIANGRPQPGPKASAAASAVANAQGYGGPSAINRRGPGGLSAQVQPQKQSGPSSSAPGEKIVIIREGSSAGPDAQYGSGASSDAGAASGENSGALYGQGGYASGEIIGPNDYEGAQGQYGSRAAGPSGNGYGALNGLGGLNGANQGSAAA</sequence>
<accession>A0A2W1BI02</accession>
<evidence type="ECO:0000313" key="3">
    <source>
        <dbReference type="EMBL" id="PZC72456.1"/>
    </source>
</evidence>
<dbReference type="AlphaFoldDB" id="A0A2W1BI02"/>
<feature type="compositionally biased region" description="Polar residues" evidence="1">
    <location>
        <begin position="171"/>
        <end position="185"/>
    </location>
</feature>
<evidence type="ECO:0008006" key="5">
    <source>
        <dbReference type="Google" id="ProtNLM"/>
    </source>
</evidence>
<feature type="compositionally biased region" description="Gly residues" evidence="1">
    <location>
        <begin position="256"/>
        <end position="270"/>
    </location>
</feature>
<feature type="compositionally biased region" description="Low complexity" evidence="1">
    <location>
        <begin position="206"/>
        <end position="223"/>
    </location>
</feature>
<feature type="compositionally biased region" description="Low complexity" evidence="1">
    <location>
        <begin position="114"/>
        <end position="130"/>
    </location>
</feature>
<evidence type="ECO:0000256" key="2">
    <source>
        <dbReference type="SAM" id="SignalP"/>
    </source>
</evidence>
<dbReference type="Proteomes" id="UP000249218">
    <property type="component" value="Unassembled WGS sequence"/>
</dbReference>
<dbReference type="EMBL" id="KZ150186">
    <property type="protein sequence ID" value="PZC72456.1"/>
    <property type="molecule type" value="Genomic_DNA"/>
</dbReference>
<keyword evidence="2" id="KW-0732">Signal</keyword>
<name>A0A2W1BI02_HELAM</name>
<dbReference type="Gene3D" id="6.20.280.10">
    <property type="match status" value="1"/>
</dbReference>
<feature type="compositionally biased region" description="Acidic residues" evidence="1">
    <location>
        <begin position="101"/>
        <end position="113"/>
    </location>
</feature>
<protein>
    <recommendedName>
        <fullName evidence="5">Fibroin heavy chain</fullName>
    </recommendedName>
</protein>
<feature type="compositionally biased region" description="Low complexity" evidence="1">
    <location>
        <begin position="142"/>
        <end position="152"/>
    </location>
</feature>
<proteinExistence type="predicted"/>
<feature type="region of interest" description="Disordered" evidence="1">
    <location>
        <begin position="101"/>
        <end position="279"/>
    </location>
</feature>
<evidence type="ECO:0000256" key="1">
    <source>
        <dbReference type="SAM" id="MobiDB-lite"/>
    </source>
</evidence>
<gene>
    <name evidence="3" type="primary">HaOG211127</name>
    <name evidence="3" type="ORF">B5X24_HaOG211127</name>
</gene>